<evidence type="ECO:0000313" key="1">
    <source>
        <dbReference type="EMBL" id="KKN31482.1"/>
    </source>
</evidence>
<protein>
    <recommendedName>
        <fullName evidence="2">Exonuclease domain-containing protein</fullName>
    </recommendedName>
</protein>
<comment type="caution">
    <text evidence="1">The sequence shown here is derived from an EMBL/GenBank/DDBJ whole genome shotgun (WGS) entry which is preliminary data.</text>
</comment>
<accession>A0A0F9Q3B7</accession>
<organism evidence="1">
    <name type="scientific">marine sediment metagenome</name>
    <dbReference type="NCBI Taxonomy" id="412755"/>
    <lineage>
        <taxon>unclassified sequences</taxon>
        <taxon>metagenomes</taxon>
        <taxon>ecological metagenomes</taxon>
    </lineage>
</organism>
<evidence type="ECO:0008006" key="2">
    <source>
        <dbReference type="Google" id="ProtNLM"/>
    </source>
</evidence>
<name>A0A0F9Q3B7_9ZZZZ</name>
<reference evidence="1" key="1">
    <citation type="journal article" date="2015" name="Nature">
        <title>Complex archaea that bridge the gap between prokaryotes and eukaryotes.</title>
        <authorList>
            <person name="Spang A."/>
            <person name="Saw J.H."/>
            <person name="Jorgensen S.L."/>
            <person name="Zaremba-Niedzwiedzka K."/>
            <person name="Martijn J."/>
            <person name="Lind A.E."/>
            <person name="van Eijk R."/>
            <person name="Schleper C."/>
            <person name="Guy L."/>
            <person name="Ettema T.J."/>
        </authorList>
    </citation>
    <scope>NUCLEOTIDE SEQUENCE</scope>
</reference>
<dbReference type="EMBL" id="LAZR01002325">
    <property type="protein sequence ID" value="KKN31482.1"/>
    <property type="molecule type" value="Genomic_DNA"/>
</dbReference>
<dbReference type="InterPro" id="IPR012337">
    <property type="entry name" value="RNaseH-like_sf"/>
</dbReference>
<gene>
    <name evidence="1" type="ORF">LCGC14_0823550</name>
</gene>
<dbReference type="SUPFAM" id="SSF53098">
    <property type="entry name" value="Ribonuclease H-like"/>
    <property type="match status" value="1"/>
</dbReference>
<sequence length="232" mass="26053">MKYYFSLDIESVGLFGQPISAGWVIVDEKGKELEEGYLARPVQLHRQDDAWIIENVEPAMPRDETGNVILNCNSEYELLVRFWEAWLEARQQYPGIVMVSDCPWPVEAGFLLRVVQEYRPQITMKDAPYPILDVASVVAASGGDPTATFSREANELPAHDPTKDARQSVRIMLTIMEEISSDRGLAIAHGFYGPVLPQQTGKMTFTEMEADCELSAATFTDARVITIKEPHE</sequence>
<dbReference type="AlphaFoldDB" id="A0A0F9Q3B7"/>
<proteinExistence type="predicted"/>